<dbReference type="SUPFAM" id="SSF51182">
    <property type="entry name" value="RmlC-like cupins"/>
    <property type="match status" value="1"/>
</dbReference>
<protein>
    <submittedName>
        <fullName evidence="2">RmlC-like cupin domain-containing protein</fullName>
    </submittedName>
</protein>
<evidence type="ECO:0000259" key="1">
    <source>
        <dbReference type="Pfam" id="PF07883"/>
    </source>
</evidence>
<dbReference type="EMBL" id="JAGPXC010000002">
    <property type="protein sequence ID" value="KAH6657430.1"/>
    <property type="molecule type" value="Genomic_DNA"/>
</dbReference>
<reference evidence="2" key="1">
    <citation type="journal article" date="2021" name="Nat. Commun.">
        <title>Genetic determinants of endophytism in the Arabidopsis root mycobiome.</title>
        <authorList>
            <person name="Mesny F."/>
            <person name="Miyauchi S."/>
            <person name="Thiergart T."/>
            <person name="Pickel B."/>
            <person name="Atanasova L."/>
            <person name="Karlsson M."/>
            <person name="Huettel B."/>
            <person name="Barry K.W."/>
            <person name="Haridas S."/>
            <person name="Chen C."/>
            <person name="Bauer D."/>
            <person name="Andreopoulos W."/>
            <person name="Pangilinan J."/>
            <person name="LaButti K."/>
            <person name="Riley R."/>
            <person name="Lipzen A."/>
            <person name="Clum A."/>
            <person name="Drula E."/>
            <person name="Henrissat B."/>
            <person name="Kohler A."/>
            <person name="Grigoriev I.V."/>
            <person name="Martin F.M."/>
            <person name="Hacquard S."/>
        </authorList>
    </citation>
    <scope>NUCLEOTIDE SEQUENCE</scope>
    <source>
        <strain evidence="2">MPI-SDFR-AT-0073</strain>
    </source>
</reference>
<feature type="domain" description="Cupin type-2" evidence="1">
    <location>
        <begin position="75"/>
        <end position="138"/>
    </location>
</feature>
<evidence type="ECO:0000313" key="3">
    <source>
        <dbReference type="Proteomes" id="UP000758603"/>
    </source>
</evidence>
<accession>A0A9P8UR31</accession>
<dbReference type="Gene3D" id="2.60.120.10">
    <property type="entry name" value="Jelly Rolls"/>
    <property type="match status" value="1"/>
</dbReference>
<evidence type="ECO:0000313" key="2">
    <source>
        <dbReference type="EMBL" id="KAH6657430.1"/>
    </source>
</evidence>
<dbReference type="InterPro" id="IPR013096">
    <property type="entry name" value="Cupin_2"/>
</dbReference>
<gene>
    <name evidence="2" type="ORF">BKA67DRAFT_555249</name>
</gene>
<proteinExistence type="predicted"/>
<dbReference type="PANTHER" id="PTHR36448:SF3">
    <property type="entry name" value="CUPIN TYPE-2 DOMAIN-CONTAINING PROTEIN"/>
    <property type="match status" value="1"/>
</dbReference>
<dbReference type="GeneID" id="70130952"/>
<dbReference type="InterPro" id="IPR014500">
    <property type="entry name" value="UCP019307_cupin"/>
</dbReference>
<dbReference type="InterPro" id="IPR014710">
    <property type="entry name" value="RmlC-like_jellyroll"/>
</dbReference>
<organism evidence="2 3">
    <name type="scientific">Truncatella angustata</name>
    <dbReference type="NCBI Taxonomy" id="152316"/>
    <lineage>
        <taxon>Eukaryota</taxon>
        <taxon>Fungi</taxon>
        <taxon>Dikarya</taxon>
        <taxon>Ascomycota</taxon>
        <taxon>Pezizomycotina</taxon>
        <taxon>Sordariomycetes</taxon>
        <taxon>Xylariomycetidae</taxon>
        <taxon>Amphisphaeriales</taxon>
        <taxon>Sporocadaceae</taxon>
        <taxon>Truncatella</taxon>
    </lineage>
</organism>
<comment type="caution">
    <text evidence="2">The sequence shown here is derived from an EMBL/GenBank/DDBJ whole genome shotgun (WGS) entry which is preliminary data.</text>
</comment>
<name>A0A9P8UR31_9PEZI</name>
<dbReference type="Proteomes" id="UP000758603">
    <property type="component" value="Unassembled WGS sequence"/>
</dbReference>
<dbReference type="Pfam" id="PF07883">
    <property type="entry name" value="Cupin_2"/>
    <property type="match status" value="1"/>
</dbReference>
<sequence length="184" mass="20368">MTLRMAATLTPLASLHVSKYQIPAHNLLPNTSMQKKPLLHYHSVFPSSTTPSAIESHLELVGVVDPQWRFSMYTTTHFHSTTHEVLCISQGKATLCFGGEENPGKIELEAQRGDLLVVPAGVGHRLLKEDGSEDFEMVGSYPKGCNWDMCYGKKGEEAKVKSIKKIPWFSRDPAYGDQGPVLDV</sequence>
<dbReference type="RefSeq" id="XP_045961664.1">
    <property type="nucleotide sequence ID" value="XM_046102060.1"/>
</dbReference>
<keyword evidence="3" id="KW-1185">Reference proteome</keyword>
<dbReference type="InterPro" id="IPR047121">
    <property type="entry name" value="YjiB-like"/>
</dbReference>
<dbReference type="AlphaFoldDB" id="A0A9P8UR31"/>
<dbReference type="OrthoDB" id="2589563at2759"/>
<dbReference type="InterPro" id="IPR011051">
    <property type="entry name" value="RmlC_Cupin_sf"/>
</dbReference>
<dbReference type="CDD" id="cd02219">
    <property type="entry name" value="cupin_YjlB-like"/>
    <property type="match status" value="1"/>
</dbReference>
<dbReference type="PANTHER" id="PTHR36448">
    <property type="entry name" value="BLR7373 PROTEIN"/>
    <property type="match status" value="1"/>
</dbReference>
<dbReference type="PIRSF" id="PIRSF019307">
    <property type="entry name" value="UCP019307"/>
    <property type="match status" value="1"/>
</dbReference>